<reference evidence="1 2" key="1">
    <citation type="journal article" date="2009" name="Appl. Environ. Microbiol.">
        <title>Community genomic and proteomic analyses of chemoautotrophic iron-oxidizing "Leptospirillum rubarum" (Group II) and "Leptospirillum ferrodiazotrophum" (Group III) bacteria in acid mine drainage biofilms.</title>
        <authorList>
            <person name="Goltsman D.S."/>
            <person name="Denef V.J."/>
            <person name="Singer S.W."/>
            <person name="VerBerkmoes N.C."/>
            <person name="Lefsrud M."/>
            <person name="Mueller R.S."/>
            <person name="Dick G.J."/>
            <person name="Sun C.L."/>
            <person name="Wheeler K.E."/>
            <person name="Zemla A."/>
            <person name="Baker B.J."/>
            <person name="Hauser L."/>
            <person name="Land M."/>
            <person name="Shah M.B."/>
            <person name="Thelen M.P."/>
            <person name="Hettich R.L."/>
            <person name="Banfield J.F."/>
        </authorList>
    </citation>
    <scope>NUCLEOTIDE SEQUENCE [LARGE SCALE GENOMIC DNA]</scope>
</reference>
<proteinExistence type="predicted"/>
<dbReference type="AlphaFoldDB" id="C6I163"/>
<name>C6I163_9BACT</name>
<organism evidence="1 2">
    <name type="scientific">Leptospirillum ferrodiazotrophum</name>
    <dbReference type="NCBI Taxonomy" id="412449"/>
    <lineage>
        <taxon>Bacteria</taxon>
        <taxon>Pseudomonadati</taxon>
        <taxon>Nitrospirota</taxon>
        <taxon>Nitrospiria</taxon>
        <taxon>Nitrospirales</taxon>
        <taxon>Nitrospiraceae</taxon>
        <taxon>Leptospirillum</taxon>
    </lineage>
</organism>
<dbReference type="EMBL" id="GG693892">
    <property type="protein sequence ID" value="EES51395.1"/>
    <property type="molecule type" value="Genomic_DNA"/>
</dbReference>
<evidence type="ECO:0000313" key="1">
    <source>
        <dbReference type="EMBL" id="EES51395.1"/>
    </source>
</evidence>
<keyword evidence="2" id="KW-1185">Reference proteome</keyword>
<protein>
    <submittedName>
        <fullName evidence="1">Uncharacterized protein</fullName>
    </submittedName>
</protein>
<gene>
    <name evidence="1" type="ORF">UBAL3_96780004</name>
</gene>
<dbReference type="Proteomes" id="UP000009374">
    <property type="component" value="Unassembled WGS sequence"/>
</dbReference>
<sequence>MLYNMFPCVFDLKVGIKRKNIEFSGDIHGKETPGLYLYFVEGVEGQSACRAELTSYGIENMEPAIFGWAKKHKYGVLETQETGEFSALVEPVLEALRLDDMPFVGSVFGAKEEILDVLKESEQTGDFFMSVHGRLKSGFHFYAAIDADRFGKRSFMWKPVWSPSFCVSAENILYRQKIFSNDFVKEIKKIEKPDLLLFNSFVRILQAHVLDHTIDREKEFVTR</sequence>
<evidence type="ECO:0000313" key="2">
    <source>
        <dbReference type="Proteomes" id="UP000009374"/>
    </source>
</evidence>
<accession>C6I163</accession>